<protein>
    <submittedName>
        <fullName evidence="1">Uncharacterized protein</fullName>
    </submittedName>
</protein>
<name>A0A7U9GEB1_9GAMM</name>
<proteinExistence type="predicted"/>
<gene>
    <name evidence="1" type="ORF">KUC_3615</name>
</gene>
<sequence length="68" mass="7600">MTNDDHRQASREIRLRQYAALGELLVGFLPEVGGQQGMPTTQLPPRFECEAAQGVRIKFGLCPPFERA</sequence>
<reference evidence="1 2" key="1">
    <citation type="submission" date="2011-10" db="EMBL/GenBank/DDBJ databases">
        <authorList>
            <person name="Quillaguamn J."/>
            <person name="Guzmn D."/>
            <person name="Balderrama-Subieta A."/>
            <person name="Cardona-Ortuo C."/>
            <person name="Guevara-Martnez M."/>
            <person name="Callisaya-Quispe N."/>
        </authorList>
    </citation>
    <scope>NUCLEOTIDE SEQUENCE [LARGE SCALE GENOMIC DNA]</scope>
    <source>
        <strain evidence="1 2">LC1</strain>
    </source>
</reference>
<dbReference type="Proteomes" id="UP000005756">
    <property type="component" value="Unassembled WGS sequence"/>
</dbReference>
<accession>A0A7U9GEB1</accession>
<dbReference type="RefSeq" id="WP_007114543.1">
    <property type="nucleotide sequence ID" value="NZ_NPEY01000014.1"/>
</dbReference>
<dbReference type="OrthoDB" id="6160510at2"/>
<organism evidence="1 2">
    <name type="scientific">Vreelandella boliviensis LC1</name>
    <dbReference type="NCBI Taxonomy" id="1072583"/>
    <lineage>
        <taxon>Bacteria</taxon>
        <taxon>Pseudomonadati</taxon>
        <taxon>Pseudomonadota</taxon>
        <taxon>Gammaproteobacteria</taxon>
        <taxon>Oceanospirillales</taxon>
        <taxon>Halomonadaceae</taxon>
        <taxon>Vreelandella</taxon>
    </lineage>
</organism>
<evidence type="ECO:0000313" key="2">
    <source>
        <dbReference type="Proteomes" id="UP000005756"/>
    </source>
</evidence>
<evidence type="ECO:0000313" key="1">
    <source>
        <dbReference type="EMBL" id="EHJ91172.1"/>
    </source>
</evidence>
<dbReference type="AlphaFoldDB" id="A0A7U9GEB1"/>
<dbReference type="EMBL" id="JH393260">
    <property type="protein sequence ID" value="EHJ91172.1"/>
    <property type="molecule type" value="Genomic_DNA"/>
</dbReference>